<dbReference type="Proteomes" id="UP000215289">
    <property type="component" value="Unassembled WGS sequence"/>
</dbReference>
<dbReference type="Pfam" id="PF00010">
    <property type="entry name" value="HLH"/>
    <property type="match status" value="1"/>
</dbReference>
<dbReference type="OrthoDB" id="4496470at2759"/>
<gene>
    <name evidence="4" type="ORF">CFD26_108412</name>
</gene>
<organism evidence="4 5">
    <name type="scientific">Aspergillus turcosus</name>
    <dbReference type="NCBI Taxonomy" id="1245748"/>
    <lineage>
        <taxon>Eukaryota</taxon>
        <taxon>Fungi</taxon>
        <taxon>Dikarya</taxon>
        <taxon>Ascomycota</taxon>
        <taxon>Pezizomycotina</taxon>
        <taxon>Eurotiomycetes</taxon>
        <taxon>Eurotiomycetidae</taxon>
        <taxon>Eurotiales</taxon>
        <taxon>Aspergillaceae</taxon>
        <taxon>Aspergillus</taxon>
        <taxon>Aspergillus subgen. Fumigati</taxon>
    </lineage>
</organism>
<dbReference type="STRING" id="1245748.A0A229X4H6"/>
<accession>A0A229X4H6</accession>
<name>A0A229X4H6_9EURO</name>
<evidence type="ECO:0000256" key="1">
    <source>
        <dbReference type="SAM" id="Coils"/>
    </source>
</evidence>
<comment type="caution">
    <text evidence="4">The sequence shown here is derived from an EMBL/GenBank/DDBJ whole genome shotgun (WGS) entry which is preliminary data.</text>
</comment>
<dbReference type="GO" id="GO:0046983">
    <property type="term" value="F:protein dimerization activity"/>
    <property type="evidence" value="ECO:0007669"/>
    <property type="project" value="InterPro"/>
</dbReference>
<dbReference type="PANTHER" id="PTHR47336:SF2">
    <property type="entry name" value="TRANSCRIPTION FACTOR HMS1-RELATED"/>
    <property type="match status" value="1"/>
</dbReference>
<dbReference type="InterPro" id="IPR036638">
    <property type="entry name" value="HLH_DNA-bd_sf"/>
</dbReference>
<dbReference type="SUPFAM" id="SSF47459">
    <property type="entry name" value="HLH, helix-loop-helix DNA-binding domain"/>
    <property type="match status" value="1"/>
</dbReference>
<feature type="region of interest" description="Disordered" evidence="2">
    <location>
        <begin position="160"/>
        <end position="180"/>
    </location>
</feature>
<reference evidence="4 5" key="1">
    <citation type="submission" date="2018-08" db="EMBL/GenBank/DDBJ databases">
        <title>Draft genome sequences of two Aspergillus turcosus clinical strains isolated from bronchoalveolar lavage fluid: one azole-susceptible and the other azole-resistant.</title>
        <authorList>
            <person name="Parent-Michaud M."/>
            <person name="Dufresne P.J."/>
            <person name="Fournier E."/>
            <person name="Martineau C."/>
            <person name="Moreira S."/>
            <person name="Perkins V."/>
            <person name="De Repentigny L."/>
            <person name="Dufresne S.F."/>
        </authorList>
    </citation>
    <scope>NUCLEOTIDE SEQUENCE [LARGE SCALE GENOMIC DNA]</scope>
    <source>
        <strain evidence="4">HMR AF 1038</strain>
    </source>
</reference>
<dbReference type="EMBL" id="NIDN02000014">
    <property type="protein sequence ID" value="RLM00573.1"/>
    <property type="molecule type" value="Genomic_DNA"/>
</dbReference>
<dbReference type="AlphaFoldDB" id="A0A229X4H6"/>
<dbReference type="InterPro" id="IPR052099">
    <property type="entry name" value="Regulatory_TF_Diverse"/>
</dbReference>
<sequence>MPANLTTHAPLAFFPTSMGEESPPYLLDSKSNPACLLQRVALPLDPTPNELQIDPRIQATPDLFASELETPESWSILDLAQGETCLSPAITRTVSITSDQTSPSMYALIAAASNCTTYNQHAEVQTNKRRAHYRVEKRYRANLNDKISALDDILPKPTVREKEWTEEGSRDKTGAAEETSYHGDGLTIKRSKGEVLTRAFDYILFLQQKVSSQENEIRDLKDRMRAAKKALELGSYQ</sequence>
<evidence type="ECO:0000313" key="5">
    <source>
        <dbReference type="Proteomes" id="UP000215289"/>
    </source>
</evidence>
<feature type="domain" description="BHLH" evidence="3">
    <location>
        <begin position="127"/>
        <end position="206"/>
    </location>
</feature>
<dbReference type="InterPro" id="IPR011598">
    <property type="entry name" value="bHLH_dom"/>
</dbReference>
<proteinExistence type="predicted"/>
<evidence type="ECO:0000256" key="2">
    <source>
        <dbReference type="SAM" id="MobiDB-lite"/>
    </source>
</evidence>
<keyword evidence="5" id="KW-1185">Reference proteome</keyword>
<keyword evidence="1" id="KW-0175">Coiled coil</keyword>
<evidence type="ECO:0000259" key="3">
    <source>
        <dbReference type="PROSITE" id="PS50888"/>
    </source>
</evidence>
<feature type="coiled-coil region" evidence="1">
    <location>
        <begin position="203"/>
        <end position="230"/>
    </location>
</feature>
<dbReference type="SMART" id="SM00353">
    <property type="entry name" value="HLH"/>
    <property type="match status" value="1"/>
</dbReference>
<dbReference type="CDD" id="cd11395">
    <property type="entry name" value="bHLHzip_SREBP_like"/>
    <property type="match status" value="1"/>
</dbReference>
<dbReference type="Gene3D" id="4.10.280.10">
    <property type="entry name" value="Helix-loop-helix DNA-binding domain"/>
    <property type="match status" value="1"/>
</dbReference>
<dbReference type="PANTHER" id="PTHR47336">
    <property type="entry name" value="TRANSCRIPTION FACTOR HMS1-RELATED"/>
    <property type="match status" value="1"/>
</dbReference>
<protein>
    <recommendedName>
        <fullName evidence="3">BHLH domain-containing protein</fullName>
    </recommendedName>
</protein>
<evidence type="ECO:0000313" key="4">
    <source>
        <dbReference type="EMBL" id="RLM00573.1"/>
    </source>
</evidence>
<dbReference type="PROSITE" id="PS50888">
    <property type="entry name" value="BHLH"/>
    <property type="match status" value="1"/>
</dbReference>